<dbReference type="EMBL" id="PNEN01001780">
    <property type="protein sequence ID" value="PPJ50603.1"/>
    <property type="molecule type" value="Genomic_DNA"/>
</dbReference>
<feature type="active site" description="Proton donor" evidence="3">
    <location>
        <position position="555"/>
    </location>
</feature>
<dbReference type="GO" id="GO:0016614">
    <property type="term" value="F:oxidoreductase activity, acting on CH-OH group of donors"/>
    <property type="evidence" value="ECO:0007669"/>
    <property type="project" value="InterPro"/>
</dbReference>
<organism evidence="6 7">
    <name type="scientific">Cercospora berteroae</name>
    <dbReference type="NCBI Taxonomy" id="357750"/>
    <lineage>
        <taxon>Eukaryota</taxon>
        <taxon>Fungi</taxon>
        <taxon>Dikarya</taxon>
        <taxon>Ascomycota</taxon>
        <taxon>Pezizomycotina</taxon>
        <taxon>Dothideomycetes</taxon>
        <taxon>Dothideomycetidae</taxon>
        <taxon>Mycosphaerellales</taxon>
        <taxon>Mycosphaerellaceae</taxon>
        <taxon>Cercospora</taxon>
    </lineage>
</organism>
<dbReference type="STRING" id="357750.A0A2S6BSZ2"/>
<dbReference type="PROSITE" id="PS00624">
    <property type="entry name" value="GMC_OXRED_2"/>
    <property type="match status" value="1"/>
</dbReference>
<proteinExistence type="inferred from homology"/>
<dbReference type="SUPFAM" id="SSF51905">
    <property type="entry name" value="FAD/NAD(P)-binding domain"/>
    <property type="match status" value="1"/>
</dbReference>
<evidence type="ECO:0000313" key="7">
    <source>
        <dbReference type="Proteomes" id="UP000237631"/>
    </source>
</evidence>
<dbReference type="AlphaFoldDB" id="A0A2S6BSZ2"/>
<dbReference type="SUPFAM" id="SSF54373">
    <property type="entry name" value="FAD-linked reductases, C-terminal domain"/>
    <property type="match status" value="1"/>
</dbReference>
<reference evidence="7" key="1">
    <citation type="journal article" date="2017" name="bioRxiv">
        <title>Conservation of a gene cluster reveals novel cercosporin biosynthetic mechanisms and extends production to the genus Colletotrichum.</title>
        <authorList>
            <person name="de Jonge R."/>
            <person name="Ebert M.K."/>
            <person name="Huitt-Roehl C.R."/>
            <person name="Pal P."/>
            <person name="Suttle J.C."/>
            <person name="Spanner R.E."/>
            <person name="Neubauer J.D."/>
            <person name="Jurick W.M.II."/>
            <person name="Stott K.A."/>
            <person name="Secor G.A."/>
            <person name="Thomma B.P.H.J."/>
            <person name="Van de Peer Y."/>
            <person name="Townsend C.A."/>
            <person name="Bolton M.D."/>
        </authorList>
    </citation>
    <scope>NUCLEOTIDE SEQUENCE [LARGE SCALE GENOMIC DNA]</scope>
    <source>
        <strain evidence="7">CBS538.71</strain>
    </source>
</reference>
<dbReference type="Proteomes" id="UP000237631">
    <property type="component" value="Unassembled WGS sequence"/>
</dbReference>
<comment type="similarity">
    <text evidence="1">Belongs to the GMC oxidoreductase family.</text>
</comment>
<dbReference type="Gene3D" id="3.30.560.10">
    <property type="entry name" value="Glucose Oxidase, domain 3"/>
    <property type="match status" value="1"/>
</dbReference>
<dbReference type="Pfam" id="PF05199">
    <property type="entry name" value="GMC_oxred_C"/>
    <property type="match status" value="1"/>
</dbReference>
<evidence type="ECO:0000256" key="2">
    <source>
        <dbReference type="ARBA" id="ARBA00023180"/>
    </source>
</evidence>
<dbReference type="InterPro" id="IPR007867">
    <property type="entry name" value="GMC_OxRtase_C"/>
</dbReference>
<dbReference type="OrthoDB" id="269227at2759"/>
<feature type="signal peptide" evidence="4">
    <location>
        <begin position="1"/>
        <end position="18"/>
    </location>
</feature>
<dbReference type="InterPro" id="IPR000172">
    <property type="entry name" value="GMC_OxRdtase_N"/>
</dbReference>
<keyword evidence="4" id="KW-0732">Signal</keyword>
<evidence type="ECO:0000313" key="6">
    <source>
        <dbReference type="EMBL" id="PPJ50603.1"/>
    </source>
</evidence>
<dbReference type="GO" id="GO:0044550">
    <property type="term" value="P:secondary metabolite biosynthetic process"/>
    <property type="evidence" value="ECO:0007669"/>
    <property type="project" value="TreeGrafter"/>
</dbReference>
<evidence type="ECO:0000259" key="5">
    <source>
        <dbReference type="PROSITE" id="PS00624"/>
    </source>
</evidence>
<dbReference type="InterPro" id="IPR036188">
    <property type="entry name" value="FAD/NAD-bd_sf"/>
</dbReference>
<dbReference type="Gene3D" id="3.50.50.60">
    <property type="entry name" value="FAD/NAD(P)-binding domain"/>
    <property type="match status" value="1"/>
</dbReference>
<evidence type="ECO:0000256" key="1">
    <source>
        <dbReference type="ARBA" id="ARBA00010790"/>
    </source>
</evidence>
<dbReference type="PROSITE" id="PS51257">
    <property type="entry name" value="PROKAR_LIPOPROTEIN"/>
    <property type="match status" value="1"/>
</dbReference>
<protein>
    <recommendedName>
        <fullName evidence="5">Glucose-methanol-choline oxidoreductase N-terminal domain-containing protein</fullName>
    </recommendedName>
</protein>
<feature type="chain" id="PRO_5015615220" description="Glucose-methanol-choline oxidoreductase N-terminal domain-containing protein" evidence="4">
    <location>
        <begin position="19"/>
        <end position="619"/>
    </location>
</feature>
<feature type="active site" description="Proton acceptor" evidence="3">
    <location>
        <position position="599"/>
    </location>
</feature>
<accession>A0A2S6BSZ2</accession>
<evidence type="ECO:0000256" key="4">
    <source>
        <dbReference type="SAM" id="SignalP"/>
    </source>
</evidence>
<dbReference type="GO" id="GO:0050660">
    <property type="term" value="F:flavin adenine dinucleotide binding"/>
    <property type="evidence" value="ECO:0007669"/>
    <property type="project" value="InterPro"/>
</dbReference>
<comment type="caution">
    <text evidence="6">The sequence shown here is derived from an EMBL/GenBank/DDBJ whole genome shotgun (WGS) entry which is preliminary data.</text>
</comment>
<dbReference type="PANTHER" id="PTHR11552:SF138">
    <property type="entry name" value="DEHYDROGENASE PKFF-RELATED"/>
    <property type="match status" value="1"/>
</dbReference>
<gene>
    <name evidence="6" type="ORF">CBER1_05725</name>
</gene>
<evidence type="ECO:0000256" key="3">
    <source>
        <dbReference type="PIRSR" id="PIRSR000137-1"/>
    </source>
</evidence>
<dbReference type="InterPro" id="IPR012132">
    <property type="entry name" value="GMC_OxRdtase"/>
</dbReference>
<keyword evidence="7" id="KW-1185">Reference proteome</keyword>
<feature type="domain" description="Glucose-methanol-choline oxidoreductase N-terminal" evidence="5">
    <location>
        <begin position="322"/>
        <end position="336"/>
    </location>
</feature>
<dbReference type="PANTHER" id="PTHR11552">
    <property type="entry name" value="GLUCOSE-METHANOL-CHOLINE GMC OXIDOREDUCTASE"/>
    <property type="match status" value="1"/>
</dbReference>
<sequence>MARSVFASLVLFSTACQSQVVPQYSRPGQLTGTAFGIPGVNAEYDYVIVGAGIAGSVVAARLTEHSNATVALIEAGGFYEFGNGNWSQIPAYSNRWIRQAPDMPQPLIDWGLRTEPQVNGRVIRYTQGKNLGGSSGRNQMLYHRGSKGSYDAWAEKVGDDAYRWENMLPFFKRTMQFSPNAERRPENTAAGVYDADAFSAEGGPLQVSLPAYVEPVSNYAPAVFEAMGLERQPGSSSGRLDGYAWWQYTVNPETGLRSSAESSLLQQAFNRPSLTTYINAQARNIVFNDTKATGVNVTINGQYPFVLSARKEVISAAGAWASTVHSPQLLMVSGIGPRSTLENLNISVVSDLPGVGQHIHDSCSIGGPSYEIKAPEYEALRNSSTAERTWEANSLLLNHASGPLSTGGGGTVAWYKIPEAVRAQMSPAARTVLEALPSDWPELEFNIASSETALSVNATNNVMASVGVLLIAASSRGNVSIRSASNLDPPVVNPNWLRDPIDQEVAVQGYKIARAALGSLDSRVRVGSEMFPGANVTSDAQILEALKSRIGAIHHAGGGCGMGKDGDPDAVVDSNGRVFGVQSLRVIDSSSFAFVPPGHTQGTTYGHAEKLVQDMLNEM</sequence>
<dbReference type="PIRSF" id="PIRSF000137">
    <property type="entry name" value="Alcohol_oxidase"/>
    <property type="match status" value="1"/>
</dbReference>
<dbReference type="Pfam" id="PF00732">
    <property type="entry name" value="GMC_oxred_N"/>
    <property type="match status" value="1"/>
</dbReference>
<name>A0A2S6BSZ2_9PEZI</name>
<keyword evidence="2" id="KW-0325">Glycoprotein</keyword>